<dbReference type="Proteomes" id="UP000027238">
    <property type="component" value="Unassembled WGS sequence"/>
</dbReference>
<dbReference type="OrthoDB" id="5243606at2759"/>
<dbReference type="eggNOG" id="KOG2614">
    <property type="taxonomic scope" value="Eukaryota"/>
</dbReference>
<evidence type="ECO:0000256" key="5">
    <source>
        <dbReference type="ARBA" id="ARBA00023136"/>
    </source>
</evidence>
<comment type="similarity">
    <text evidence="2">Belongs to the major facilitator superfamily. TCR/Tet family.</text>
</comment>
<keyword evidence="4 6" id="KW-1133">Transmembrane helix</keyword>
<dbReference type="InterPro" id="IPR036259">
    <property type="entry name" value="MFS_trans_sf"/>
</dbReference>
<evidence type="ECO:0000313" key="7">
    <source>
        <dbReference type="EMBL" id="KDN61586.1"/>
    </source>
</evidence>
<dbReference type="EMBL" id="JMSE01001399">
    <property type="protein sequence ID" value="KDN61586.1"/>
    <property type="molecule type" value="Genomic_DNA"/>
</dbReference>
<accession>A0A066X768</accession>
<evidence type="ECO:0000256" key="2">
    <source>
        <dbReference type="ARBA" id="ARBA00007520"/>
    </source>
</evidence>
<keyword evidence="3 6" id="KW-0812">Transmembrane</keyword>
<dbReference type="PANTHER" id="PTHR23501">
    <property type="entry name" value="MAJOR FACILITATOR SUPERFAMILY"/>
    <property type="match status" value="1"/>
</dbReference>
<feature type="transmembrane region" description="Helical" evidence="6">
    <location>
        <begin position="90"/>
        <end position="108"/>
    </location>
</feature>
<name>A0A066X768_COLSU</name>
<evidence type="ECO:0000256" key="3">
    <source>
        <dbReference type="ARBA" id="ARBA00022692"/>
    </source>
</evidence>
<evidence type="ECO:0000256" key="4">
    <source>
        <dbReference type="ARBA" id="ARBA00022989"/>
    </source>
</evidence>
<evidence type="ECO:0000256" key="1">
    <source>
        <dbReference type="ARBA" id="ARBA00004141"/>
    </source>
</evidence>
<evidence type="ECO:0000256" key="6">
    <source>
        <dbReference type="SAM" id="Phobius"/>
    </source>
</evidence>
<dbReference type="GO" id="GO:0005886">
    <property type="term" value="C:plasma membrane"/>
    <property type="evidence" value="ECO:0007669"/>
    <property type="project" value="TreeGrafter"/>
</dbReference>
<keyword evidence="5 6" id="KW-0472">Membrane</keyword>
<dbReference type="Gene3D" id="1.20.1250.20">
    <property type="entry name" value="MFS general substrate transporter like domains"/>
    <property type="match status" value="1"/>
</dbReference>
<keyword evidence="8" id="KW-1185">Reference proteome</keyword>
<dbReference type="HOGENOM" id="CLU_1102714_0_0_1"/>
<dbReference type="PANTHER" id="PTHR23501:SF193">
    <property type="entry name" value="MULTIDRUG TRANSPORTER, PUTATIVE (AFU_ORTHOLOGUE AFUA_8G00940)-RELATED"/>
    <property type="match status" value="1"/>
</dbReference>
<evidence type="ECO:0008006" key="9">
    <source>
        <dbReference type="Google" id="ProtNLM"/>
    </source>
</evidence>
<reference evidence="8" key="1">
    <citation type="journal article" date="2014" name="Genome Announc.">
        <title>Draft genome sequence of Colletotrichum sublineola, a destructive pathogen of cultivated sorghum.</title>
        <authorList>
            <person name="Baroncelli R."/>
            <person name="Sanz-Martin J.M."/>
            <person name="Rech G.E."/>
            <person name="Sukno S.A."/>
            <person name="Thon M.R."/>
        </authorList>
    </citation>
    <scope>NUCLEOTIDE SEQUENCE [LARGE SCALE GENOMIC DNA]</scope>
    <source>
        <strain evidence="8">TX430BB</strain>
    </source>
</reference>
<evidence type="ECO:0000313" key="8">
    <source>
        <dbReference type="Proteomes" id="UP000027238"/>
    </source>
</evidence>
<comment type="caution">
    <text evidence="7">The sequence shown here is derived from an EMBL/GenBank/DDBJ whole genome shotgun (WGS) entry which is preliminary data.</text>
</comment>
<gene>
    <name evidence="7" type="ORF">CSUB01_11239</name>
</gene>
<proteinExistence type="inferred from homology"/>
<dbReference type="GO" id="GO:0022857">
    <property type="term" value="F:transmembrane transporter activity"/>
    <property type="evidence" value="ECO:0007669"/>
    <property type="project" value="TreeGrafter"/>
</dbReference>
<comment type="subcellular location">
    <subcellularLocation>
        <location evidence="1">Membrane</location>
        <topology evidence="1">Multi-pass membrane protein</topology>
    </subcellularLocation>
</comment>
<dbReference type="AlphaFoldDB" id="A0A066X768"/>
<protein>
    <recommendedName>
        <fullName evidence="9">Major facilitator superfamily transporter</fullName>
    </recommendedName>
</protein>
<organism evidence="7 8">
    <name type="scientific">Colletotrichum sublineola</name>
    <name type="common">Sorghum anthracnose fungus</name>
    <dbReference type="NCBI Taxonomy" id="1173701"/>
    <lineage>
        <taxon>Eukaryota</taxon>
        <taxon>Fungi</taxon>
        <taxon>Dikarya</taxon>
        <taxon>Ascomycota</taxon>
        <taxon>Pezizomycotina</taxon>
        <taxon>Sordariomycetes</taxon>
        <taxon>Hypocreomycetidae</taxon>
        <taxon>Glomerellales</taxon>
        <taxon>Glomerellaceae</taxon>
        <taxon>Colletotrichum</taxon>
        <taxon>Colletotrichum graminicola species complex</taxon>
    </lineage>
</organism>
<sequence length="252" mass="27852">MGQSSDYGSAASATRRRSTVAMTEMQMLVINSKLTSTDMFPSTFTDEMHSPMTTPKAKEADLVAADDGQDNDASQTPTVVTPDKKYLSGVKLVVVITCVILAAWLMFLDNSIIVTAIPAITDEFHSLEDIGWYGSAYQVANAAFQPVMGKIYRYFSSKVRCWLWPGVGAAGNEADLAHTTVVLFRLLDLIRDRVAYLRGGPFVHGVDPGQSGGWSRKCRHYVWRPDDSGGIRAAGEKTWHVYHSAYDFWNLI</sequence>
<dbReference type="SUPFAM" id="SSF103473">
    <property type="entry name" value="MFS general substrate transporter"/>
    <property type="match status" value="1"/>
</dbReference>